<dbReference type="OrthoDB" id="1523686at2"/>
<dbReference type="CDD" id="cd05797">
    <property type="entry name" value="Ribosomal_L10"/>
    <property type="match status" value="1"/>
</dbReference>
<dbReference type="InterPro" id="IPR001790">
    <property type="entry name" value="Ribosomal_uL10"/>
</dbReference>
<dbReference type="STRING" id="880526.GCA_000427365_01308"/>
<dbReference type="SUPFAM" id="SSF160369">
    <property type="entry name" value="Ribosomal protein L10-like"/>
    <property type="match status" value="1"/>
</dbReference>
<comment type="function">
    <text evidence="1 6">Forms part of the ribosomal stalk, playing a central role in the interaction of the ribosome with GTP-bound translation factors.</text>
</comment>
<dbReference type="PANTHER" id="PTHR11560">
    <property type="entry name" value="39S RIBOSOMAL PROTEIN L10, MITOCHONDRIAL"/>
    <property type="match status" value="1"/>
</dbReference>
<dbReference type="GO" id="GO:0005840">
    <property type="term" value="C:ribosome"/>
    <property type="evidence" value="ECO:0007669"/>
    <property type="project" value="UniProtKB-KW"/>
</dbReference>
<keyword evidence="4 6" id="KW-0687">Ribonucleoprotein</keyword>
<dbReference type="Proteomes" id="UP000255233">
    <property type="component" value="Unassembled WGS sequence"/>
</dbReference>
<keyword evidence="8" id="KW-1185">Reference proteome</keyword>
<dbReference type="HAMAP" id="MF_00362">
    <property type="entry name" value="Ribosomal_uL10"/>
    <property type="match status" value="1"/>
</dbReference>
<sequence>MRKEEKSEVIKSLADQLGTYTHFYLTDISGMNAEQTAALRKSCFEKEVKLIVVKNTLLGKALEQTGKAQDELVAVLEGSTSIMFSNTGNAPAKLIKAFRKDKGAEKPMLKAAYVDECVYVGEGSLEQLVNIKSREELIGDVIALLQSPAKNVISALQGSAGGKIAGLVKTLENRAQ</sequence>
<comment type="similarity">
    <text evidence="2 6">Belongs to the universal ribosomal protein uL10 family.</text>
</comment>
<keyword evidence="3 6" id="KW-0689">Ribosomal protein</keyword>
<dbReference type="GO" id="GO:0070180">
    <property type="term" value="F:large ribosomal subunit rRNA binding"/>
    <property type="evidence" value="ECO:0007669"/>
    <property type="project" value="UniProtKB-UniRule"/>
</dbReference>
<dbReference type="Pfam" id="PF00466">
    <property type="entry name" value="Ribosomal_L10"/>
    <property type="match status" value="1"/>
</dbReference>
<protein>
    <recommendedName>
        <fullName evidence="5 6">Large ribosomal subunit protein uL10</fullName>
    </recommendedName>
</protein>
<dbReference type="EMBL" id="UGVL01000001">
    <property type="protein sequence ID" value="SUE32946.1"/>
    <property type="molecule type" value="Genomic_DNA"/>
</dbReference>
<dbReference type="NCBIfam" id="NF000955">
    <property type="entry name" value="PRK00099.1-1"/>
    <property type="match status" value="1"/>
</dbReference>
<evidence type="ECO:0000256" key="2">
    <source>
        <dbReference type="ARBA" id="ARBA00008889"/>
    </source>
</evidence>
<keyword evidence="6" id="KW-0699">rRNA-binding</keyword>
<evidence type="ECO:0000256" key="4">
    <source>
        <dbReference type="ARBA" id="ARBA00023274"/>
    </source>
</evidence>
<gene>
    <name evidence="6 7" type="primary">rplJ</name>
    <name evidence="7" type="ORF">NCTC11190_00130</name>
</gene>
<dbReference type="InterPro" id="IPR043141">
    <property type="entry name" value="Ribosomal_uL10-like_sf"/>
</dbReference>
<dbReference type="Gene3D" id="3.30.70.1730">
    <property type="match status" value="1"/>
</dbReference>
<evidence type="ECO:0000256" key="6">
    <source>
        <dbReference type="HAMAP-Rule" id="MF_00362"/>
    </source>
</evidence>
<reference evidence="7 8" key="1">
    <citation type="submission" date="2018-06" db="EMBL/GenBank/DDBJ databases">
        <authorList>
            <consortium name="Pathogen Informatics"/>
            <person name="Doyle S."/>
        </authorList>
    </citation>
    <scope>NUCLEOTIDE SEQUENCE [LARGE SCALE GENOMIC DNA]</scope>
    <source>
        <strain evidence="7 8">NCTC11190</strain>
    </source>
</reference>
<keyword evidence="6" id="KW-0694">RNA-binding</keyword>
<dbReference type="GO" id="GO:0006412">
    <property type="term" value="P:translation"/>
    <property type="evidence" value="ECO:0007669"/>
    <property type="project" value="UniProtKB-UniRule"/>
</dbReference>
<organism evidence="7 8">
    <name type="scientific">Rikenella microfusus</name>
    <dbReference type="NCBI Taxonomy" id="28139"/>
    <lineage>
        <taxon>Bacteria</taxon>
        <taxon>Pseudomonadati</taxon>
        <taxon>Bacteroidota</taxon>
        <taxon>Bacteroidia</taxon>
        <taxon>Bacteroidales</taxon>
        <taxon>Rikenellaceae</taxon>
        <taxon>Rikenella</taxon>
    </lineage>
</organism>
<dbReference type="InterPro" id="IPR022973">
    <property type="entry name" value="Ribosomal_uL10_bac"/>
</dbReference>
<name>A0A379MN95_9BACT</name>
<dbReference type="InterPro" id="IPR047865">
    <property type="entry name" value="Ribosomal_uL10_bac_type"/>
</dbReference>
<evidence type="ECO:0000256" key="3">
    <source>
        <dbReference type="ARBA" id="ARBA00022980"/>
    </source>
</evidence>
<comment type="subunit">
    <text evidence="6">Part of the ribosomal stalk of the 50S ribosomal subunit. The N-terminus interacts with L11 and the large rRNA to form the base of the stalk. The C-terminus forms an elongated spine to which L12 dimers bind in a sequential fashion forming a multimeric L10(L12)X complex.</text>
</comment>
<evidence type="ECO:0000256" key="5">
    <source>
        <dbReference type="ARBA" id="ARBA00035202"/>
    </source>
</evidence>
<accession>A0A379MN95</accession>
<dbReference type="RefSeq" id="WP_027291006.1">
    <property type="nucleotide sequence ID" value="NZ_CALVFX010000004.1"/>
</dbReference>
<evidence type="ECO:0000313" key="7">
    <source>
        <dbReference type="EMBL" id="SUE32946.1"/>
    </source>
</evidence>
<dbReference type="AlphaFoldDB" id="A0A379MN95"/>
<proteinExistence type="inferred from homology"/>
<evidence type="ECO:0000313" key="8">
    <source>
        <dbReference type="Proteomes" id="UP000255233"/>
    </source>
</evidence>
<dbReference type="GO" id="GO:1990904">
    <property type="term" value="C:ribonucleoprotein complex"/>
    <property type="evidence" value="ECO:0007669"/>
    <property type="project" value="UniProtKB-KW"/>
</dbReference>
<evidence type="ECO:0000256" key="1">
    <source>
        <dbReference type="ARBA" id="ARBA00002633"/>
    </source>
</evidence>